<gene>
    <name evidence="2" type="ORF">M422DRAFT_262009</name>
</gene>
<name>A0A0C9UL51_SPHS4</name>
<feature type="compositionally biased region" description="Polar residues" evidence="1">
    <location>
        <begin position="144"/>
        <end position="157"/>
    </location>
</feature>
<feature type="compositionally biased region" description="Pro residues" evidence="1">
    <location>
        <begin position="64"/>
        <end position="75"/>
    </location>
</feature>
<organism evidence="2 3">
    <name type="scientific">Sphaerobolus stellatus (strain SS14)</name>
    <dbReference type="NCBI Taxonomy" id="990650"/>
    <lineage>
        <taxon>Eukaryota</taxon>
        <taxon>Fungi</taxon>
        <taxon>Dikarya</taxon>
        <taxon>Basidiomycota</taxon>
        <taxon>Agaricomycotina</taxon>
        <taxon>Agaricomycetes</taxon>
        <taxon>Phallomycetidae</taxon>
        <taxon>Geastrales</taxon>
        <taxon>Sphaerobolaceae</taxon>
        <taxon>Sphaerobolus</taxon>
    </lineage>
</organism>
<accession>A0A0C9UL51</accession>
<dbReference type="AlphaFoldDB" id="A0A0C9UL51"/>
<dbReference type="EMBL" id="KN837186">
    <property type="protein sequence ID" value="KIJ35624.1"/>
    <property type="molecule type" value="Genomic_DNA"/>
</dbReference>
<evidence type="ECO:0000256" key="1">
    <source>
        <dbReference type="SAM" id="MobiDB-lite"/>
    </source>
</evidence>
<reference evidence="2 3" key="1">
    <citation type="submission" date="2014-06" db="EMBL/GenBank/DDBJ databases">
        <title>Evolutionary Origins and Diversification of the Mycorrhizal Mutualists.</title>
        <authorList>
            <consortium name="DOE Joint Genome Institute"/>
            <consortium name="Mycorrhizal Genomics Consortium"/>
            <person name="Kohler A."/>
            <person name="Kuo A."/>
            <person name="Nagy L.G."/>
            <person name="Floudas D."/>
            <person name="Copeland A."/>
            <person name="Barry K.W."/>
            <person name="Cichocki N."/>
            <person name="Veneault-Fourrey C."/>
            <person name="LaButti K."/>
            <person name="Lindquist E.A."/>
            <person name="Lipzen A."/>
            <person name="Lundell T."/>
            <person name="Morin E."/>
            <person name="Murat C."/>
            <person name="Riley R."/>
            <person name="Ohm R."/>
            <person name="Sun H."/>
            <person name="Tunlid A."/>
            <person name="Henrissat B."/>
            <person name="Grigoriev I.V."/>
            <person name="Hibbett D.S."/>
            <person name="Martin F."/>
        </authorList>
    </citation>
    <scope>NUCLEOTIDE SEQUENCE [LARGE SCALE GENOMIC DNA]</scope>
    <source>
        <strain evidence="2 3">SS14</strain>
    </source>
</reference>
<evidence type="ECO:0000313" key="3">
    <source>
        <dbReference type="Proteomes" id="UP000054279"/>
    </source>
</evidence>
<sequence length="203" mass="22177">MPERIMPNLPADVRPSVPNCVYISPPTDRTHIRRRSKLIVYNQPHHPHCASSVYPPLKQYGAYPPDPYRGAPPPQHQHQQGHLAPGEFARPQSAFGSHPVPSSPPSDRYGASPAPYASYNVQPMPSPSGSPPPPQHHGAYTPHHQPSLSAAMNNMSLGSAPRPDNTASHYPSHSAPLNPHTITYFYITPLNVAQGRGRPTRLS</sequence>
<feature type="compositionally biased region" description="Low complexity" evidence="1">
    <location>
        <begin position="76"/>
        <end position="86"/>
    </location>
</feature>
<feature type="compositionally biased region" description="Pro residues" evidence="1">
    <location>
        <begin position="124"/>
        <end position="135"/>
    </location>
</feature>
<dbReference type="Proteomes" id="UP000054279">
    <property type="component" value="Unassembled WGS sequence"/>
</dbReference>
<evidence type="ECO:0000313" key="2">
    <source>
        <dbReference type="EMBL" id="KIJ35624.1"/>
    </source>
</evidence>
<dbReference type="HOGENOM" id="CLU_1349648_0_0_1"/>
<keyword evidence="3" id="KW-1185">Reference proteome</keyword>
<protein>
    <submittedName>
        <fullName evidence="2">Uncharacterized protein</fullName>
    </submittedName>
</protein>
<feature type="region of interest" description="Disordered" evidence="1">
    <location>
        <begin position="60"/>
        <end position="176"/>
    </location>
</feature>
<proteinExistence type="predicted"/>